<comment type="caution">
    <text evidence="4">The sequence shown here is derived from an EMBL/GenBank/DDBJ whole genome shotgun (WGS) entry which is preliminary data.</text>
</comment>
<evidence type="ECO:0000259" key="3">
    <source>
        <dbReference type="PROSITE" id="PS50893"/>
    </source>
</evidence>
<dbReference type="PANTHER" id="PTHR43582:SF5">
    <property type="entry name" value="ABC TRANSPORTER"/>
    <property type="match status" value="1"/>
</dbReference>
<dbReference type="PATRIC" id="fig|1232683.4.peg.4014"/>
<organism evidence="4 5">
    <name type="scientific">Marinobacterium lacunae</name>
    <dbReference type="NCBI Taxonomy" id="1232683"/>
    <lineage>
        <taxon>Bacteria</taxon>
        <taxon>Pseudomonadati</taxon>
        <taxon>Pseudomonadota</taxon>
        <taxon>Gammaproteobacteria</taxon>
        <taxon>Oceanospirillales</taxon>
        <taxon>Oceanospirillaceae</taxon>
        <taxon>Marinobacterium</taxon>
    </lineage>
</organism>
<dbReference type="eggNOG" id="COG1131">
    <property type="taxonomic scope" value="Bacteria"/>
</dbReference>
<dbReference type="SMART" id="SM00382">
    <property type="entry name" value="AAA"/>
    <property type="match status" value="1"/>
</dbReference>
<evidence type="ECO:0000256" key="1">
    <source>
        <dbReference type="ARBA" id="ARBA00022741"/>
    </source>
</evidence>
<keyword evidence="1" id="KW-0547">Nucleotide-binding</keyword>
<dbReference type="STRING" id="1232683.ADIMK_4079"/>
<dbReference type="InterPro" id="IPR027417">
    <property type="entry name" value="P-loop_NTPase"/>
</dbReference>
<dbReference type="GO" id="GO:0016887">
    <property type="term" value="F:ATP hydrolysis activity"/>
    <property type="evidence" value="ECO:0007669"/>
    <property type="project" value="InterPro"/>
</dbReference>
<dbReference type="NCBIfam" id="TIGR03864">
    <property type="entry name" value="PQQ_ABC_ATP"/>
    <property type="match status" value="1"/>
</dbReference>
<dbReference type="InterPro" id="IPR022467">
    <property type="entry name" value="ABC_transprt_ATP-bd_su_PQQ"/>
</dbReference>
<dbReference type="SUPFAM" id="SSF52540">
    <property type="entry name" value="P-loop containing nucleoside triphosphate hydrolases"/>
    <property type="match status" value="1"/>
</dbReference>
<reference evidence="4 5" key="1">
    <citation type="submission" date="2014-04" db="EMBL/GenBank/DDBJ databases">
        <title>Marinobacterium kochiensis sp. nov., isolated from sediment sample collected from Kochi backwaters in Kerala, India.</title>
        <authorList>
            <person name="Singh A."/>
            <person name="Pinnaka A.K."/>
        </authorList>
    </citation>
    <scope>NUCLEOTIDE SEQUENCE [LARGE SCALE GENOMIC DNA]</scope>
    <source>
        <strain evidence="4 5">AK27</strain>
    </source>
</reference>
<dbReference type="OrthoDB" id="9775490at2"/>
<evidence type="ECO:0000313" key="4">
    <source>
        <dbReference type="EMBL" id="KEA61932.1"/>
    </source>
</evidence>
<keyword evidence="5" id="KW-1185">Reference proteome</keyword>
<dbReference type="RefSeq" id="WP_036192098.1">
    <property type="nucleotide sequence ID" value="NZ_JMQN01000059.1"/>
</dbReference>
<gene>
    <name evidence="4" type="ORF">ADIMK_4079</name>
</gene>
<dbReference type="Pfam" id="PF00005">
    <property type="entry name" value="ABC_tran"/>
    <property type="match status" value="1"/>
</dbReference>
<dbReference type="EMBL" id="JMQN01000059">
    <property type="protein sequence ID" value="KEA61932.1"/>
    <property type="molecule type" value="Genomic_DNA"/>
</dbReference>
<evidence type="ECO:0000256" key="2">
    <source>
        <dbReference type="ARBA" id="ARBA00022840"/>
    </source>
</evidence>
<evidence type="ECO:0000313" key="5">
    <source>
        <dbReference type="Proteomes" id="UP000028252"/>
    </source>
</evidence>
<dbReference type="Gene3D" id="3.40.50.300">
    <property type="entry name" value="P-loop containing nucleotide triphosphate hydrolases"/>
    <property type="match status" value="1"/>
</dbReference>
<sequence>MSTPSLEIKSVTHRYGSRVALESVDITLQPGQFNALLGPNGAGKSTLFALLTRLFKLQQGEILFGGLSINREPRLFLSHMGVVFQQNTLDLDLTVLQNLEYHGALHGLSTREIRARAEQELEWLGLKDRSHDRVRALNGGHRRRVEIARSLLHRPSILLLDEASAGLDVASRQAINGAVRDLCAQRGLTVLWATHILEEVKTSDPTIILHKGKVLAQGIGQALCDDQNAQSIGELFEHLTGTTGQAA</sequence>
<dbReference type="AlphaFoldDB" id="A0A081FTS7"/>
<proteinExistence type="predicted"/>
<accession>A0A081FTS7</accession>
<keyword evidence="2 4" id="KW-0067">ATP-binding</keyword>
<dbReference type="InterPro" id="IPR003593">
    <property type="entry name" value="AAA+_ATPase"/>
</dbReference>
<dbReference type="Proteomes" id="UP000028252">
    <property type="component" value="Unassembled WGS sequence"/>
</dbReference>
<dbReference type="PROSITE" id="PS50893">
    <property type="entry name" value="ABC_TRANSPORTER_2"/>
    <property type="match status" value="1"/>
</dbReference>
<dbReference type="PANTHER" id="PTHR43582">
    <property type="entry name" value="LINEARMYCIN RESISTANCE ATP-BINDING PROTEIN LNRL"/>
    <property type="match status" value="1"/>
</dbReference>
<protein>
    <submittedName>
        <fullName evidence="4">ABC transporter, ATP-binding protein</fullName>
    </submittedName>
</protein>
<dbReference type="InterPro" id="IPR003439">
    <property type="entry name" value="ABC_transporter-like_ATP-bd"/>
</dbReference>
<dbReference type="GO" id="GO:0005524">
    <property type="term" value="F:ATP binding"/>
    <property type="evidence" value="ECO:0007669"/>
    <property type="project" value="UniProtKB-KW"/>
</dbReference>
<name>A0A081FTS7_9GAMM</name>
<feature type="domain" description="ABC transporter" evidence="3">
    <location>
        <begin position="6"/>
        <end position="236"/>
    </location>
</feature>